<dbReference type="GO" id="GO:0006887">
    <property type="term" value="P:exocytosis"/>
    <property type="evidence" value="ECO:0007669"/>
    <property type="project" value="UniProtKB-KW"/>
</dbReference>
<evidence type="ECO:0000313" key="7">
    <source>
        <dbReference type="Proteomes" id="UP000664169"/>
    </source>
</evidence>
<organism evidence="6 7">
    <name type="scientific">Gomphillus americanus</name>
    <dbReference type="NCBI Taxonomy" id="1940652"/>
    <lineage>
        <taxon>Eukaryota</taxon>
        <taxon>Fungi</taxon>
        <taxon>Dikarya</taxon>
        <taxon>Ascomycota</taxon>
        <taxon>Pezizomycotina</taxon>
        <taxon>Lecanoromycetes</taxon>
        <taxon>OSLEUM clade</taxon>
        <taxon>Ostropomycetidae</taxon>
        <taxon>Ostropales</taxon>
        <taxon>Graphidaceae</taxon>
        <taxon>Gomphilloideae</taxon>
        <taxon>Gomphillus</taxon>
    </lineage>
</organism>
<dbReference type="GO" id="GO:0005886">
    <property type="term" value="C:plasma membrane"/>
    <property type="evidence" value="ECO:0007669"/>
    <property type="project" value="TreeGrafter"/>
</dbReference>
<keyword evidence="2" id="KW-0268">Exocytosis</keyword>
<dbReference type="InterPro" id="IPR013905">
    <property type="entry name" value="Lgl_C_dom"/>
</dbReference>
<dbReference type="Pfam" id="PF00400">
    <property type="entry name" value="WD40"/>
    <property type="match status" value="1"/>
</dbReference>
<dbReference type="Gene3D" id="2.130.10.10">
    <property type="entry name" value="YVTN repeat-like/Quinoprotein amine dehydrogenase"/>
    <property type="match status" value="2"/>
</dbReference>
<feature type="domain" description="Lethal giant larvae (Lgl)-like C-terminal" evidence="5">
    <location>
        <begin position="531"/>
        <end position="916"/>
    </location>
</feature>
<dbReference type="InterPro" id="IPR015943">
    <property type="entry name" value="WD40/YVTN_repeat-like_dom_sf"/>
</dbReference>
<dbReference type="GO" id="GO:0006893">
    <property type="term" value="P:Golgi to plasma membrane transport"/>
    <property type="evidence" value="ECO:0007669"/>
    <property type="project" value="TreeGrafter"/>
</dbReference>
<dbReference type="EMBL" id="CAJPDQ010000012">
    <property type="protein sequence ID" value="CAF9917849.1"/>
    <property type="molecule type" value="Genomic_DNA"/>
</dbReference>
<keyword evidence="3" id="KW-0853">WD repeat</keyword>
<dbReference type="InterPro" id="IPR036322">
    <property type="entry name" value="WD40_repeat_dom_sf"/>
</dbReference>
<feature type="repeat" description="WD" evidence="3">
    <location>
        <begin position="257"/>
        <end position="286"/>
    </location>
</feature>
<dbReference type="PANTHER" id="PTHR10241">
    <property type="entry name" value="LETHAL 2 GIANT LARVAE PROTEIN"/>
    <property type="match status" value="1"/>
</dbReference>
<dbReference type="GO" id="GO:0019905">
    <property type="term" value="F:syntaxin binding"/>
    <property type="evidence" value="ECO:0007669"/>
    <property type="project" value="TreeGrafter"/>
</dbReference>
<feature type="compositionally biased region" description="Low complexity" evidence="4">
    <location>
        <begin position="928"/>
        <end position="945"/>
    </location>
</feature>
<dbReference type="SUPFAM" id="SSF50978">
    <property type="entry name" value="WD40 repeat-like"/>
    <property type="match status" value="2"/>
</dbReference>
<dbReference type="GO" id="GO:0045159">
    <property type="term" value="F:myosin II binding"/>
    <property type="evidence" value="ECO:0007669"/>
    <property type="project" value="TreeGrafter"/>
</dbReference>
<protein>
    <recommendedName>
        <fullName evidence="5">Lethal giant larvae (Lgl)-like C-terminal domain-containing protein</fullName>
    </recommendedName>
</protein>
<dbReference type="InterPro" id="IPR001680">
    <property type="entry name" value="WD40_rpt"/>
</dbReference>
<name>A0A8H3F6C9_9LECA</name>
<comment type="similarity">
    <text evidence="1">Belongs to the WD repeat L(2)GL family.</text>
</comment>
<feature type="region of interest" description="Disordered" evidence="4">
    <location>
        <begin position="909"/>
        <end position="946"/>
    </location>
</feature>
<keyword evidence="7" id="KW-1185">Reference proteome</keyword>
<dbReference type="PROSITE" id="PS50082">
    <property type="entry name" value="WD_REPEATS_2"/>
    <property type="match status" value="1"/>
</dbReference>
<proteinExistence type="inferred from homology"/>
<reference evidence="6" key="1">
    <citation type="submission" date="2021-03" db="EMBL/GenBank/DDBJ databases">
        <authorList>
            <person name="Tagirdzhanova G."/>
        </authorList>
    </citation>
    <scope>NUCLEOTIDE SEQUENCE</scope>
</reference>
<evidence type="ECO:0000256" key="2">
    <source>
        <dbReference type="ARBA" id="ARBA00022483"/>
    </source>
</evidence>
<feature type="compositionally biased region" description="Basic and acidic residues" evidence="4">
    <location>
        <begin position="917"/>
        <end position="926"/>
    </location>
</feature>
<dbReference type="GO" id="GO:0005737">
    <property type="term" value="C:cytoplasm"/>
    <property type="evidence" value="ECO:0007669"/>
    <property type="project" value="TreeGrafter"/>
</dbReference>
<dbReference type="PANTHER" id="PTHR10241:SF25">
    <property type="entry name" value="TOMOSYN, ISOFORM C"/>
    <property type="match status" value="1"/>
</dbReference>
<sequence length="1006" mass="109027">MAQFIRAKQAGIGNDLSAGLKPELFMLEQIARYGINSQISALAYDPVQSLLAIGTNDSQFGKGQIYIFGQKRVSVVLKSKRPSSVRSLHFCAHRLISIDAKNDLNVFDLNTKQLEHSFAPPGRISVITYDPALDYVFIALQSGMLKDHRVLHRAYKTGDILAYDMDRGQLAQLRIPNLWREFNPRAKMTSIVSLSLHPRDVGSLLIGYSDGAAIYSFKQNKAISFFVYELDTGALGGYAGPSSASRTRAPKLVDAKWHPTGTFILTAHEDGSLVFWDPKTSKIIQARTVDSANVNQSTGTRSLNSSSTLAPRSPFVKIAWCAKQNPDDTGLLIAGGMPSNSPDKGPIFIDLGLTPTYATSSWQILTDHFGNPKNQSNLIIPRNTELIDFCLIPRTSPHFAGAYDPLAVLGILSSGELTIMSFPSGYPISPTNQLHPSLSFISPFVTSTALAPVNPIRWLGMVERRNHGPPLVKGGAEGKHPSMRFEDRMIIQTAHADGVVRLWDIGHADEIENDEAIQVDVAGAIGRSEDVLIKCMSLSGNTGELAVGLASGELAIFRWGHNSNAGASRDIPESLGLLDISNRTEPDLKTGFLPLRMLVGKAPVTAIQQSEIGFVAAGFQNGILVVIDLRGPALIFNHSLDSTTGPTKKGTIRRTSERSNQLRQEYATTIEFGIMTLEDENYSSILLFIGTNIGRVVTFKLLPDRSGAYSVQLAGIASLDDRVIMIAPLDPDSGNPVNANQGAMAGLRNGSRINGVLVVVTITGIRIFKPATAKGAHKSFNEVFCDSARVVANLDGAIGLVGLFGDGTAKTYSIPGLKEIASTRLDHLVDTRRFPEALIAPTGEILAGTGPSEFVTLDAWGAGRDETISNDILINPEMVIPPRPTISNMQWISGTQHFTASDLDLLVGGPNRPPSKRMIEQQRTDARSAQQTTNQSNTSTAQQQNDGYWAAMQKQITTRTNNINLIGDSMDRLEETSANWVNSASKFVEDQKKKAVLGMIGSKFGL</sequence>
<gene>
    <name evidence="6" type="ORF">GOMPHAMPRED_001394</name>
</gene>
<dbReference type="Proteomes" id="UP000664169">
    <property type="component" value="Unassembled WGS sequence"/>
</dbReference>
<dbReference type="AlphaFoldDB" id="A0A8H3F6C9"/>
<evidence type="ECO:0000256" key="4">
    <source>
        <dbReference type="SAM" id="MobiDB-lite"/>
    </source>
</evidence>
<evidence type="ECO:0000313" key="6">
    <source>
        <dbReference type="EMBL" id="CAF9917849.1"/>
    </source>
</evidence>
<evidence type="ECO:0000259" key="5">
    <source>
        <dbReference type="Pfam" id="PF08596"/>
    </source>
</evidence>
<dbReference type="OrthoDB" id="19944at2759"/>
<comment type="caution">
    <text evidence="6">The sequence shown here is derived from an EMBL/GenBank/DDBJ whole genome shotgun (WGS) entry which is preliminary data.</text>
</comment>
<evidence type="ECO:0000256" key="1">
    <source>
        <dbReference type="ARBA" id="ARBA00008070"/>
    </source>
</evidence>
<evidence type="ECO:0000256" key="3">
    <source>
        <dbReference type="PROSITE-ProRule" id="PRU00221"/>
    </source>
</evidence>
<dbReference type="GO" id="GO:0005096">
    <property type="term" value="F:GTPase activator activity"/>
    <property type="evidence" value="ECO:0007669"/>
    <property type="project" value="TreeGrafter"/>
</dbReference>
<accession>A0A8H3F6C9</accession>
<dbReference type="Pfam" id="PF08596">
    <property type="entry name" value="Lgl_C"/>
    <property type="match status" value="1"/>
</dbReference>